<evidence type="ECO:0008006" key="5">
    <source>
        <dbReference type="Google" id="ProtNLM"/>
    </source>
</evidence>
<dbReference type="eggNOG" id="KOG1072">
    <property type="taxonomic scope" value="Eukaryota"/>
</dbReference>
<dbReference type="InterPro" id="IPR057499">
    <property type="entry name" value="Kelch_FKB95"/>
</dbReference>
<dbReference type="InterPro" id="IPR050354">
    <property type="entry name" value="F-box/kelch-repeat_ARATH"/>
</dbReference>
<dbReference type="CDD" id="cd22152">
    <property type="entry name" value="F-box_AtAFR-like"/>
    <property type="match status" value="1"/>
</dbReference>
<dbReference type="InterPro" id="IPR001810">
    <property type="entry name" value="F-box_dom"/>
</dbReference>
<protein>
    <recommendedName>
        <fullName evidence="5">Kelch repeat-containing F-box family protein</fullName>
    </recommendedName>
</protein>
<dbReference type="Gene3D" id="2.120.10.80">
    <property type="entry name" value="Kelch-type beta propeller"/>
    <property type="match status" value="1"/>
</dbReference>
<dbReference type="HOGENOM" id="CLU_032521_3_0_1"/>
<accession>D7M083</accession>
<dbReference type="Pfam" id="PF00646">
    <property type="entry name" value="F-box"/>
    <property type="match status" value="1"/>
</dbReference>
<feature type="domain" description="F-box" evidence="1">
    <location>
        <begin position="2"/>
        <end position="32"/>
    </location>
</feature>
<dbReference type="SMART" id="SM00612">
    <property type="entry name" value="Kelch"/>
    <property type="match status" value="1"/>
</dbReference>
<dbReference type="AlphaFoldDB" id="D7M083"/>
<dbReference type="PANTHER" id="PTHR24414:SF82">
    <property type="entry name" value="GALACTOSE OXIDASE_KELCH REPEAT SUPERFAMILY PROTEIN"/>
    <property type="match status" value="1"/>
</dbReference>
<dbReference type="InterPro" id="IPR006652">
    <property type="entry name" value="Kelch_1"/>
</dbReference>
<gene>
    <name evidence="3" type="ORF">ARALYDRAFT_911529</name>
</gene>
<organism evidence="4">
    <name type="scientific">Arabidopsis lyrata subsp. lyrata</name>
    <name type="common">Lyre-leaved rock-cress</name>
    <dbReference type="NCBI Taxonomy" id="81972"/>
    <lineage>
        <taxon>Eukaryota</taxon>
        <taxon>Viridiplantae</taxon>
        <taxon>Streptophyta</taxon>
        <taxon>Embryophyta</taxon>
        <taxon>Tracheophyta</taxon>
        <taxon>Spermatophyta</taxon>
        <taxon>Magnoliopsida</taxon>
        <taxon>eudicotyledons</taxon>
        <taxon>Gunneridae</taxon>
        <taxon>Pentapetalae</taxon>
        <taxon>rosids</taxon>
        <taxon>malvids</taxon>
        <taxon>Brassicales</taxon>
        <taxon>Brassicaceae</taxon>
        <taxon>Camelineae</taxon>
        <taxon>Arabidopsis</taxon>
    </lineage>
</organism>
<evidence type="ECO:0000259" key="1">
    <source>
        <dbReference type="Pfam" id="PF00646"/>
    </source>
</evidence>
<dbReference type="InterPro" id="IPR015915">
    <property type="entry name" value="Kelch-typ_b-propeller"/>
</dbReference>
<dbReference type="EMBL" id="GL348718">
    <property type="protein sequence ID" value="EFH50973.1"/>
    <property type="molecule type" value="Genomic_DNA"/>
</dbReference>
<name>D7M083_ARALL</name>
<evidence type="ECO:0000313" key="4">
    <source>
        <dbReference type="Proteomes" id="UP000008694"/>
    </source>
</evidence>
<evidence type="ECO:0000259" key="2">
    <source>
        <dbReference type="Pfam" id="PF25210"/>
    </source>
</evidence>
<reference evidence="4" key="1">
    <citation type="journal article" date="2011" name="Nat. Genet.">
        <title>The Arabidopsis lyrata genome sequence and the basis of rapid genome size change.</title>
        <authorList>
            <person name="Hu T.T."/>
            <person name="Pattyn P."/>
            <person name="Bakker E.G."/>
            <person name="Cao J."/>
            <person name="Cheng J.-F."/>
            <person name="Clark R.M."/>
            <person name="Fahlgren N."/>
            <person name="Fawcett J.A."/>
            <person name="Grimwood J."/>
            <person name="Gundlach H."/>
            <person name="Haberer G."/>
            <person name="Hollister J.D."/>
            <person name="Ossowski S."/>
            <person name="Ottilar R.P."/>
            <person name="Salamov A.A."/>
            <person name="Schneeberger K."/>
            <person name="Spannagl M."/>
            <person name="Wang X."/>
            <person name="Yang L."/>
            <person name="Nasrallah M.E."/>
            <person name="Bergelson J."/>
            <person name="Carrington J.C."/>
            <person name="Gaut B.S."/>
            <person name="Schmutz J."/>
            <person name="Mayer K.F.X."/>
            <person name="Van de Peer Y."/>
            <person name="Grigoriev I.V."/>
            <person name="Nordborg M."/>
            <person name="Weigel D."/>
            <person name="Guo Y.-L."/>
        </authorList>
    </citation>
    <scope>NUCLEOTIDE SEQUENCE [LARGE SCALE GENOMIC DNA]</scope>
    <source>
        <strain evidence="4">cv. MN47</strain>
    </source>
</reference>
<proteinExistence type="predicted"/>
<keyword evidence="4" id="KW-1185">Reference proteome</keyword>
<dbReference type="PANTHER" id="PTHR24414">
    <property type="entry name" value="F-BOX/KELCH-REPEAT PROTEIN SKIP4"/>
    <property type="match status" value="1"/>
</dbReference>
<dbReference type="Proteomes" id="UP000008694">
    <property type="component" value="Unassembled WGS sequence"/>
</dbReference>
<feature type="domain" description="FKB95-like N-terminal Kelch" evidence="2">
    <location>
        <begin position="80"/>
        <end position="270"/>
    </location>
</feature>
<dbReference type="SUPFAM" id="SSF117281">
    <property type="entry name" value="Kelch motif"/>
    <property type="match status" value="1"/>
</dbReference>
<evidence type="ECO:0000313" key="3">
    <source>
        <dbReference type="EMBL" id="EFH50973.1"/>
    </source>
</evidence>
<sequence>MNCLARIPRLYYPILSLVSKRYRSLLTSLELYDIRTLLGRTENCLYVSLRLSSESKPCWFTLCRKPTPIPNPSRNPNSRWFTSCFRPYKILKNRTRKEENKSSEKFMVSVPIRNDCPQFGLTSTLGTTIGSNIYMIGGHIDGAVSSRVFILDCRSHTWHEAPSMQMSRKCPLVSVLDGKIYVVDRKNVADPSNLIEFFDPKIQIWEHVPIPSEELRGSYITRSLVLGEKLYLFGYKSTVYKPKEQIWDVVGLEKCLRWVRNSSSCVIDNIGGMVDCGGKIAVLWEKKVRAIGSNKKMIWCGEIALERHNTQEICGKIEWCNVVLTVPKSCSLLQFNAVTL</sequence>
<dbReference type="Gramene" id="scaffold_603586.1">
    <property type="protein sequence ID" value="scaffold_603586.1"/>
    <property type="gene ID" value="scaffold_603586.1"/>
</dbReference>
<dbReference type="Pfam" id="PF25210">
    <property type="entry name" value="Kelch_FKB95"/>
    <property type="match status" value="1"/>
</dbReference>